<comment type="caution">
    <text evidence="3">The sequence shown here is derived from an EMBL/GenBank/DDBJ whole genome shotgun (WGS) entry which is preliminary data.</text>
</comment>
<proteinExistence type="predicted"/>
<dbReference type="InterPro" id="IPR029493">
    <property type="entry name" value="RecD2-like_HHH"/>
</dbReference>
<feature type="region of interest" description="Disordered" evidence="1">
    <location>
        <begin position="97"/>
        <end position="134"/>
    </location>
</feature>
<feature type="region of interest" description="Disordered" evidence="1">
    <location>
        <begin position="1"/>
        <end position="50"/>
    </location>
</feature>
<name>A0ABU2QYC9_9ACTN</name>
<protein>
    <submittedName>
        <fullName evidence="3">Helix-hairpin-helix domain-containing protein</fullName>
    </submittedName>
</protein>
<gene>
    <name evidence="3" type="ORF">RM698_03060</name>
</gene>
<sequence>MTPADEAGTSGEEAGASAAAEEGTGASAAAEEADAGGKTAARLSEAEAELAAQRVERARIAARKAAREEPVAAGTKLTGKAAELLAAVRAVEQGERPAATFDAPASPVAPRRTAPPPPRGAEPASVPPAPSAPDPAALEAVAALLTRGGAPEALAPAAVRALGEGAAGELESDPWQLLRLAGVTPEHADAFARALLGAGAGPGDVRRGRALTVRLLEEAALRGHTVRELAELAAALGKHGVPDAEEAVQEAVAEGDALLFQDGVPPAGDEEEEAPPVPVLVGLERYALAEESLADALGRIAAAGAGTEDGWAPAAEAAGRGSAAELIRAAAAHTLVLHTGGEAARAEAAALVSAARGLGLRAFAAAHTAEGRRALAALLGAKEPALTVAGLLSGTQGPARDAEGHFALDLLVVLDAPQLGVEEAALLAESVPDGARLVLSGDPGVLGSAGAGRVFGDLLAARFAPHVVSRTPDPGPVGEFVSGLGVGEFEVPRTGGHEVVVVPVREPGEAVHRTVQLVTDSVPRALGVAPDETQVLVPGHGGAAGTRVLNAALKERLNPGPGRFGGFDPGDRIVWSPAPGRTALGRVVGADQEGLRLECEGTPVRVAPADTGRTVRHAWALTAHQAVGHRWAAVVVVVPGDAVPVLSRAWFYTAAGRAERHLSVVQGTGEALAQAVAARPSGERRTRLTTLLSRPAEG</sequence>
<accession>A0ABU2QYC9</accession>
<dbReference type="Pfam" id="PF14490">
    <property type="entry name" value="HHH_RecD2"/>
    <property type="match status" value="1"/>
</dbReference>
<dbReference type="EMBL" id="JAVRET010000004">
    <property type="protein sequence ID" value="MDT0408030.1"/>
    <property type="molecule type" value="Genomic_DNA"/>
</dbReference>
<evidence type="ECO:0000313" key="4">
    <source>
        <dbReference type="Proteomes" id="UP001183610"/>
    </source>
</evidence>
<keyword evidence="4" id="KW-1185">Reference proteome</keyword>
<evidence type="ECO:0000313" key="3">
    <source>
        <dbReference type="EMBL" id="MDT0408030.1"/>
    </source>
</evidence>
<reference evidence="4" key="1">
    <citation type="submission" date="2023-07" db="EMBL/GenBank/DDBJ databases">
        <title>30 novel species of actinomycetes from the DSMZ collection.</title>
        <authorList>
            <person name="Nouioui I."/>
        </authorList>
    </citation>
    <scope>NUCLEOTIDE SEQUENCE [LARGE SCALE GENOMIC DNA]</scope>
    <source>
        <strain evidence="4">DSM 41979</strain>
    </source>
</reference>
<feature type="domain" description="ATP-dependent RecD2 DNA helicase-like helix-hairpin-helix" evidence="2">
    <location>
        <begin position="138"/>
        <end position="226"/>
    </location>
</feature>
<feature type="compositionally biased region" description="Pro residues" evidence="1">
    <location>
        <begin position="113"/>
        <end position="133"/>
    </location>
</feature>
<dbReference type="Proteomes" id="UP001183610">
    <property type="component" value="Unassembled WGS sequence"/>
</dbReference>
<evidence type="ECO:0000259" key="2">
    <source>
        <dbReference type="Pfam" id="PF14490"/>
    </source>
</evidence>
<evidence type="ECO:0000256" key="1">
    <source>
        <dbReference type="SAM" id="MobiDB-lite"/>
    </source>
</evidence>
<dbReference type="SUPFAM" id="SSF52540">
    <property type="entry name" value="P-loop containing nucleoside triphosphate hydrolases"/>
    <property type="match status" value="1"/>
</dbReference>
<dbReference type="Gene3D" id="3.40.50.300">
    <property type="entry name" value="P-loop containing nucleotide triphosphate hydrolases"/>
    <property type="match status" value="2"/>
</dbReference>
<dbReference type="InterPro" id="IPR027417">
    <property type="entry name" value="P-loop_NTPase"/>
</dbReference>
<dbReference type="Gene3D" id="2.30.30.940">
    <property type="match status" value="1"/>
</dbReference>
<organism evidence="3 4">
    <name type="scientific">Streptomyces evansiae</name>
    <dbReference type="NCBI Taxonomy" id="3075535"/>
    <lineage>
        <taxon>Bacteria</taxon>
        <taxon>Bacillati</taxon>
        <taxon>Actinomycetota</taxon>
        <taxon>Actinomycetes</taxon>
        <taxon>Kitasatosporales</taxon>
        <taxon>Streptomycetaceae</taxon>
        <taxon>Streptomyces</taxon>
    </lineage>
</organism>
<feature type="compositionally biased region" description="Low complexity" evidence="1">
    <location>
        <begin position="103"/>
        <end position="112"/>
    </location>
</feature>
<feature type="compositionally biased region" description="Low complexity" evidence="1">
    <location>
        <begin position="1"/>
        <end position="43"/>
    </location>
</feature>